<reference evidence="1 2" key="1">
    <citation type="submission" date="2018-09" db="EMBL/GenBank/DDBJ databases">
        <title>A high-quality reference genome of wild soybean provides a powerful tool to mine soybean genomes.</title>
        <authorList>
            <person name="Xie M."/>
            <person name="Chung C.Y.L."/>
            <person name="Li M.-W."/>
            <person name="Wong F.-L."/>
            <person name="Chan T.-F."/>
            <person name="Lam H.-M."/>
        </authorList>
    </citation>
    <scope>NUCLEOTIDE SEQUENCE [LARGE SCALE GENOMIC DNA]</scope>
    <source>
        <strain evidence="2">cv. W05</strain>
        <tissue evidence="1">Hypocotyl of etiolated seedlings</tissue>
    </source>
</reference>
<dbReference type="EMBL" id="QZWG01000001">
    <property type="protein sequence ID" value="RZC30870.1"/>
    <property type="molecule type" value="Genomic_DNA"/>
</dbReference>
<dbReference type="AlphaFoldDB" id="A0A445M5N0"/>
<comment type="caution">
    <text evidence="1">The sequence shown here is derived from an EMBL/GenBank/DDBJ whole genome shotgun (WGS) entry which is preliminary data.</text>
</comment>
<evidence type="ECO:0000313" key="1">
    <source>
        <dbReference type="EMBL" id="RZC30870.1"/>
    </source>
</evidence>
<sequence>MLKEGVQHRFSETDFERNKFFLFILIRWYPISKSPSQQLLLQIFVLLSPPNITNLTSILAYQLPSKLSVKV</sequence>
<protein>
    <submittedName>
        <fullName evidence="1">Uncharacterized protein</fullName>
    </submittedName>
</protein>
<keyword evidence="2" id="KW-1185">Reference proteome</keyword>
<dbReference type="Proteomes" id="UP000289340">
    <property type="component" value="Chromosome 1"/>
</dbReference>
<name>A0A445M5N0_GLYSO</name>
<organism evidence="1 2">
    <name type="scientific">Glycine soja</name>
    <name type="common">Wild soybean</name>
    <dbReference type="NCBI Taxonomy" id="3848"/>
    <lineage>
        <taxon>Eukaryota</taxon>
        <taxon>Viridiplantae</taxon>
        <taxon>Streptophyta</taxon>
        <taxon>Embryophyta</taxon>
        <taxon>Tracheophyta</taxon>
        <taxon>Spermatophyta</taxon>
        <taxon>Magnoliopsida</taxon>
        <taxon>eudicotyledons</taxon>
        <taxon>Gunneridae</taxon>
        <taxon>Pentapetalae</taxon>
        <taxon>rosids</taxon>
        <taxon>fabids</taxon>
        <taxon>Fabales</taxon>
        <taxon>Fabaceae</taxon>
        <taxon>Papilionoideae</taxon>
        <taxon>50 kb inversion clade</taxon>
        <taxon>NPAAA clade</taxon>
        <taxon>indigoferoid/millettioid clade</taxon>
        <taxon>Phaseoleae</taxon>
        <taxon>Glycine</taxon>
        <taxon>Glycine subgen. Soja</taxon>
    </lineage>
</organism>
<evidence type="ECO:0000313" key="2">
    <source>
        <dbReference type="Proteomes" id="UP000289340"/>
    </source>
</evidence>
<accession>A0A445M5N0</accession>
<gene>
    <name evidence="1" type="ORF">D0Y65_002087</name>
</gene>
<proteinExistence type="predicted"/>